<dbReference type="AlphaFoldDB" id="A0A221SX68"/>
<sequence>MPVRIQVYGVMAEFRAGVWSCEDDSLRAMLEALVDPRACTPDEERAHALYAAGRLGGMIAGPLGWELAPHPEAEIRMEDLQPAPRRGPGLRGLFGRKS</sequence>
<reference evidence="2 3" key="1">
    <citation type="submission" date="2017-05" db="EMBL/GenBank/DDBJ databases">
        <title>The complete genome sequence of Deinococcus ficus isolated from the rhizosphere of the Ficus religiosa L. in Taiwan.</title>
        <authorList>
            <person name="Wu K.-M."/>
            <person name="Liao T.-L."/>
            <person name="Liu Y.-M."/>
            <person name="Young C.-C."/>
            <person name="Tsai S.-F."/>
        </authorList>
    </citation>
    <scope>NUCLEOTIDE SEQUENCE [LARGE SCALE GENOMIC DNA]</scope>
    <source>
        <strain evidence="2 3">CC-FR2-10</strain>
    </source>
</reference>
<name>A0A221SX68_9DEIO</name>
<gene>
    <name evidence="2" type="ORF">DFI_09415</name>
</gene>
<feature type="region of interest" description="Disordered" evidence="1">
    <location>
        <begin position="77"/>
        <end position="98"/>
    </location>
</feature>
<proteinExistence type="predicted"/>
<dbReference type="STRING" id="317577.GCA_000419625_02030"/>
<organism evidence="2 3">
    <name type="scientific">Deinococcus ficus</name>
    <dbReference type="NCBI Taxonomy" id="317577"/>
    <lineage>
        <taxon>Bacteria</taxon>
        <taxon>Thermotogati</taxon>
        <taxon>Deinococcota</taxon>
        <taxon>Deinococci</taxon>
        <taxon>Deinococcales</taxon>
        <taxon>Deinococcaceae</taxon>
        <taxon>Deinococcus</taxon>
    </lineage>
</organism>
<keyword evidence="3" id="KW-1185">Reference proteome</keyword>
<feature type="compositionally biased region" description="Low complexity" evidence="1">
    <location>
        <begin position="84"/>
        <end position="98"/>
    </location>
</feature>
<protein>
    <submittedName>
        <fullName evidence="2">Uncharacterized protein</fullName>
    </submittedName>
</protein>
<evidence type="ECO:0000313" key="2">
    <source>
        <dbReference type="EMBL" id="ASN81196.1"/>
    </source>
</evidence>
<evidence type="ECO:0000313" key="3">
    <source>
        <dbReference type="Proteomes" id="UP000259030"/>
    </source>
</evidence>
<dbReference type="KEGG" id="dfc:DFI_09415"/>
<accession>A0A221SX68</accession>
<dbReference type="EMBL" id="CP021081">
    <property type="protein sequence ID" value="ASN81196.1"/>
    <property type="molecule type" value="Genomic_DNA"/>
</dbReference>
<dbReference type="Proteomes" id="UP000259030">
    <property type="component" value="Chromosome"/>
</dbReference>
<dbReference type="RefSeq" id="WP_043778013.1">
    <property type="nucleotide sequence ID" value="NZ_CP021081.1"/>
</dbReference>
<evidence type="ECO:0000256" key="1">
    <source>
        <dbReference type="SAM" id="MobiDB-lite"/>
    </source>
</evidence>